<dbReference type="OrthoDB" id="29755at2759"/>
<dbReference type="PROSITE" id="PS50144">
    <property type="entry name" value="MATH"/>
    <property type="match status" value="1"/>
</dbReference>
<dbReference type="PANTHER" id="PTHR12040">
    <property type="entry name" value="ANTI-SILENCING PROTEIN 1"/>
    <property type="match status" value="1"/>
</dbReference>
<dbReference type="Proteomes" id="UP000631114">
    <property type="component" value="Unassembled WGS sequence"/>
</dbReference>
<dbReference type="InterPro" id="IPR006818">
    <property type="entry name" value="ASF1-like"/>
</dbReference>
<dbReference type="Pfam" id="PF04729">
    <property type="entry name" value="ASF1_hist_chap"/>
    <property type="match status" value="1"/>
</dbReference>
<dbReference type="InterPro" id="IPR008974">
    <property type="entry name" value="TRAF-like"/>
</dbReference>
<evidence type="ECO:0000313" key="10">
    <source>
        <dbReference type="Proteomes" id="UP000631114"/>
    </source>
</evidence>
<feature type="region of interest" description="Disordered" evidence="7">
    <location>
        <begin position="75"/>
        <end position="100"/>
    </location>
</feature>
<protein>
    <recommendedName>
        <fullName evidence="8">MATH domain-containing protein</fullName>
    </recommendedName>
</protein>
<evidence type="ECO:0000256" key="2">
    <source>
        <dbReference type="ARBA" id="ARBA00006051"/>
    </source>
</evidence>
<keyword evidence="4" id="KW-0804">Transcription</keyword>
<evidence type="ECO:0000256" key="6">
    <source>
        <dbReference type="ARBA" id="ARBA00023242"/>
    </source>
</evidence>
<evidence type="ECO:0000256" key="5">
    <source>
        <dbReference type="ARBA" id="ARBA00023186"/>
    </source>
</evidence>
<gene>
    <name evidence="9" type="ORF">IFM89_000070</name>
</gene>
<dbReference type="GO" id="GO:0042393">
    <property type="term" value="F:histone binding"/>
    <property type="evidence" value="ECO:0007669"/>
    <property type="project" value="TreeGrafter"/>
</dbReference>
<dbReference type="GO" id="GO:0006335">
    <property type="term" value="P:DNA replication-dependent chromatin assembly"/>
    <property type="evidence" value="ECO:0007669"/>
    <property type="project" value="TreeGrafter"/>
</dbReference>
<comment type="caution">
    <text evidence="9">The sequence shown here is derived from an EMBL/GenBank/DDBJ whole genome shotgun (WGS) entry which is preliminary data.</text>
</comment>
<dbReference type="Gene3D" id="2.60.40.1490">
    <property type="entry name" value="Histone chaperone ASF1-like"/>
    <property type="match status" value="1"/>
</dbReference>
<proteinExistence type="inferred from homology"/>
<dbReference type="GO" id="GO:0000785">
    <property type="term" value="C:chromatin"/>
    <property type="evidence" value="ECO:0007669"/>
    <property type="project" value="TreeGrafter"/>
</dbReference>
<evidence type="ECO:0000259" key="8">
    <source>
        <dbReference type="PROSITE" id="PS50144"/>
    </source>
</evidence>
<evidence type="ECO:0000256" key="4">
    <source>
        <dbReference type="ARBA" id="ARBA00023163"/>
    </source>
</evidence>
<evidence type="ECO:0000313" key="9">
    <source>
        <dbReference type="EMBL" id="KAF9618111.1"/>
    </source>
</evidence>
<keyword evidence="10" id="KW-1185">Reference proteome</keyword>
<comment type="subcellular location">
    <subcellularLocation>
        <location evidence="1">Nucleus</location>
    </subcellularLocation>
</comment>
<dbReference type="GO" id="GO:0005634">
    <property type="term" value="C:nucleus"/>
    <property type="evidence" value="ECO:0007669"/>
    <property type="project" value="UniProtKB-SubCell"/>
</dbReference>
<dbReference type="PANTHER" id="PTHR12040:SF18">
    <property type="entry name" value="HISTONE CHAPERONE ASF1B"/>
    <property type="match status" value="1"/>
</dbReference>
<evidence type="ECO:0000256" key="3">
    <source>
        <dbReference type="ARBA" id="ARBA00023015"/>
    </source>
</evidence>
<dbReference type="Gene3D" id="2.60.210.10">
    <property type="entry name" value="Apoptosis, Tumor Necrosis Factor Receptor Associated Protein 2, Chain A"/>
    <property type="match status" value="1"/>
</dbReference>
<organism evidence="9 10">
    <name type="scientific">Coptis chinensis</name>
    <dbReference type="NCBI Taxonomy" id="261450"/>
    <lineage>
        <taxon>Eukaryota</taxon>
        <taxon>Viridiplantae</taxon>
        <taxon>Streptophyta</taxon>
        <taxon>Embryophyta</taxon>
        <taxon>Tracheophyta</taxon>
        <taxon>Spermatophyta</taxon>
        <taxon>Magnoliopsida</taxon>
        <taxon>Ranunculales</taxon>
        <taxon>Ranunculaceae</taxon>
        <taxon>Coptidoideae</taxon>
        <taxon>Coptis</taxon>
    </lineage>
</organism>
<dbReference type="InterPro" id="IPR002083">
    <property type="entry name" value="MATH/TRAF_dom"/>
</dbReference>
<dbReference type="Pfam" id="PF22486">
    <property type="entry name" value="MATH_2"/>
    <property type="match status" value="1"/>
</dbReference>
<keyword evidence="3" id="KW-0805">Transcription regulation</keyword>
<reference evidence="9 10" key="1">
    <citation type="submission" date="2020-10" db="EMBL/GenBank/DDBJ databases">
        <title>The Coptis chinensis genome and diversification of protoberbering-type alkaloids.</title>
        <authorList>
            <person name="Wang B."/>
            <person name="Shu S."/>
            <person name="Song C."/>
            <person name="Liu Y."/>
        </authorList>
    </citation>
    <scope>NUCLEOTIDE SEQUENCE [LARGE SCALE GENOMIC DNA]</scope>
    <source>
        <strain evidence="9">HL-2020</strain>
        <tissue evidence="9">Leaf</tissue>
    </source>
</reference>
<feature type="domain" description="MATH" evidence="8">
    <location>
        <begin position="126"/>
        <end position="163"/>
    </location>
</feature>
<keyword evidence="6" id="KW-0539">Nucleus</keyword>
<dbReference type="EMBL" id="JADFTS010000002">
    <property type="protein sequence ID" value="KAF9618111.1"/>
    <property type="molecule type" value="Genomic_DNA"/>
</dbReference>
<name>A0A835IHY4_9MAGN</name>
<keyword evidence="5" id="KW-0143">Chaperone</keyword>
<feature type="compositionally biased region" description="Basic residues" evidence="7">
    <location>
        <begin position="75"/>
        <end position="88"/>
    </location>
</feature>
<feature type="compositionally biased region" description="Basic residues" evidence="7">
    <location>
        <begin position="38"/>
        <end position="51"/>
    </location>
</feature>
<accession>A0A835IHY4</accession>
<dbReference type="InterPro" id="IPR036747">
    <property type="entry name" value="ASF1-like_sf"/>
</dbReference>
<evidence type="ECO:0000256" key="1">
    <source>
        <dbReference type="ARBA" id="ARBA00004123"/>
    </source>
</evidence>
<evidence type="ECO:0000256" key="7">
    <source>
        <dbReference type="SAM" id="MobiDB-lite"/>
    </source>
</evidence>
<sequence>MFCCASNSANKLKSSALNISSLRDDPKRLGSRLLPGRCKSKPKKGKAKAQKSKTAITNGRPKRLARRVKYMPMQRKKIRGAKKRKQGKSRNQQCNKSKKGMCWSKGRRTHVYYSYWRNGLRTQHQFSAKHPDWGFWNFIPLSELRDPDREFLLDDTSILEVEVKVMKFFDGGPTIYDLLIVLSLCYTLKIDGPADPPDPSKIREEDIIGVTVLLLPCSYLGQEFIRVGYYVNNDYDDEQVERRTSPKVLIDRIQRNILVTSHDSDKVPYQFPSRNQ</sequence>
<dbReference type="AlphaFoldDB" id="A0A835IHY4"/>
<feature type="region of interest" description="Disordered" evidence="7">
    <location>
        <begin position="27"/>
        <end position="56"/>
    </location>
</feature>
<dbReference type="SUPFAM" id="SSF49599">
    <property type="entry name" value="TRAF domain-like"/>
    <property type="match status" value="1"/>
</dbReference>
<comment type="similarity">
    <text evidence="2">Belongs to the ASF1 family.</text>
</comment>
<dbReference type="SUPFAM" id="SSF101546">
    <property type="entry name" value="ASF1-like"/>
    <property type="match status" value="1"/>
</dbReference>